<dbReference type="Proteomes" id="UP000095751">
    <property type="component" value="Unassembled WGS sequence"/>
</dbReference>
<protein>
    <submittedName>
        <fullName evidence="2">Kinase-like protein</fullName>
    </submittedName>
</protein>
<feature type="domain" description="Protein kinase" evidence="1">
    <location>
        <begin position="1"/>
        <end position="146"/>
    </location>
</feature>
<dbReference type="OrthoDB" id="48115at2759"/>
<name>A0A1E7FWJ9_9STRA</name>
<dbReference type="SUPFAM" id="SSF56112">
    <property type="entry name" value="Protein kinase-like (PK-like)"/>
    <property type="match status" value="1"/>
</dbReference>
<feature type="non-terminal residue" evidence="2">
    <location>
        <position position="146"/>
    </location>
</feature>
<dbReference type="InParanoid" id="A0A1E7FWJ9"/>
<dbReference type="PROSITE" id="PS50011">
    <property type="entry name" value="PROTEIN_KINASE_DOM"/>
    <property type="match status" value="1"/>
</dbReference>
<dbReference type="PANTHER" id="PTHR23257">
    <property type="entry name" value="SERINE-THREONINE PROTEIN KINASE"/>
    <property type="match status" value="1"/>
</dbReference>
<dbReference type="InterPro" id="IPR050167">
    <property type="entry name" value="Ser_Thr_protein_kinase"/>
</dbReference>
<keyword evidence="2" id="KW-0418">Kinase</keyword>
<dbReference type="PANTHER" id="PTHR23257:SF958">
    <property type="entry name" value="SERINE_THREONINE-PROTEIN KINASE WNK4"/>
    <property type="match status" value="1"/>
</dbReference>
<proteinExistence type="predicted"/>
<dbReference type="Pfam" id="PF00069">
    <property type="entry name" value="Pkinase"/>
    <property type="match status" value="1"/>
</dbReference>
<dbReference type="Gene3D" id="1.10.510.10">
    <property type="entry name" value="Transferase(Phosphotransferase) domain 1"/>
    <property type="match status" value="1"/>
</dbReference>
<dbReference type="SMART" id="SM00220">
    <property type="entry name" value="S_TKc"/>
    <property type="match status" value="1"/>
</dbReference>
<organism evidence="2 3">
    <name type="scientific">Fragilariopsis cylindrus CCMP1102</name>
    <dbReference type="NCBI Taxonomy" id="635003"/>
    <lineage>
        <taxon>Eukaryota</taxon>
        <taxon>Sar</taxon>
        <taxon>Stramenopiles</taxon>
        <taxon>Ochrophyta</taxon>
        <taxon>Bacillariophyta</taxon>
        <taxon>Bacillariophyceae</taxon>
        <taxon>Bacillariophycidae</taxon>
        <taxon>Bacillariales</taxon>
        <taxon>Bacillariaceae</taxon>
        <taxon>Fragilariopsis</taxon>
    </lineage>
</organism>
<evidence type="ECO:0000313" key="2">
    <source>
        <dbReference type="EMBL" id="OEU22541.1"/>
    </source>
</evidence>
<dbReference type="GO" id="GO:0005737">
    <property type="term" value="C:cytoplasm"/>
    <property type="evidence" value="ECO:0007669"/>
    <property type="project" value="TreeGrafter"/>
</dbReference>
<keyword evidence="2" id="KW-0808">Transferase</keyword>
<dbReference type="GO" id="GO:0005524">
    <property type="term" value="F:ATP binding"/>
    <property type="evidence" value="ECO:0007669"/>
    <property type="project" value="InterPro"/>
</dbReference>
<sequence>MIKRIENVALGIAKGLEYLHKNGVIFRDLKPQNIGFNREDNPVIFDFGFAREIHTLEKNEVAGSLRYMSPEMAFGQDPLLSSDVYSFGVLLFEICTLQKPFKQFTSRSDFTEHVLLCDYRPSLSSIPSKAVRDLISSCWDQDETKR</sequence>
<reference evidence="2 3" key="1">
    <citation type="submission" date="2016-09" db="EMBL/GenBank/DDBJ databases">
        <title>Extensive genetic diversity and differential bi-allelic expression allows diatom success in the polar Southern Ocean.</title>
        <authorList>
            <consortium name="DOE Joint Genome Institute"/>
            <person name="Mock T."/>
            <person name="Otillar R.P."/>
            <person name="Strauss J."/>
            <person name="Dupont C."/>
            <person name="Frickenhaus S."/>
            <person name="Maumus F."/>
            <person name="Mcmullan M."/>
            <person name="Sanges R."/>
            <person name="Schmutz J."/>
            <person name="Toseland A."/>
            <person name="Valas R."/>
            <person name="Veluchamy A."/>
            <person name="Ward B.J."/>
            <person name="Allen A."/>
            <person name="Barry K."/>
            <person name="Falciatore A."/>
            <person name="Ferrante M."/>
            <person name="Fortunato A.E."/>
            <person name="Gloeckner G."/>
            <person name="Gruber A."/>
            <person name="Hipkin R."/>
            <person name="Janech M."/>
            <person name="Kroth P."/>
            <person name="Leese F."/>
            <person name="Lindquist E."/>
            <person name="Lyon B.R."/>
            <person name="Martin J."/>
            <person name="Mayer C."/>
            <person name="Parker M."/>
            <person name="Quesneville H."/>
            <person name="Raymond J."/>
            <person name="Uhlig C."/>
            <person name="Valentin K.U."/>
            <person name="Worden A.Z."/>
            <person name="Armbrust E.V."/>
            <person name="Bowler C."/>
            <person name="Green B."/>
            <person name="Moulton V."/>
            <person name="Van Oosterhout C."/>
            <person name="Grigoriev I."/>
        </authorList>
    </citation>
    <scope>NUCLEOTIDE SEQUENCE [LARGE SCALE GENOMIC DNA]</scope>
    <source>
        <strain evidence="2 3">CCMP1102</strain>
    </source>
</reference>
<dbReference type="KEGG" id="fcy:FRACYDRAFT_179536"/>
<dbReference type="InterPro" id="IPR000719">
    <property type="entry name" value="Prot_kinase_dom"/>
</dbReference>
<accession>A0A1E7FWJ9</accession>
<gene>
    <name evidence="2" type="ORF">FRACYDRAFT_179536</name>
</gene>
<dbReference type="GO" id="GO:0007165">
    <property type="term" value="P:signal transduction"/>
    <property type="evidence" value="ECO:0007669"/>
    <property type="project" value="TreeGrafter"/>
</dbReference>
<dbReference type="GO" id="GO:0004672">
    <property type="term" value="F:protein kinase activity"/>
    <property type="evidence" value="ECO:0007669"/>
    <property type="project" value="InterPro"/>
</dbReference>
<evidence type="ECO:0000313" key="3">
    <source>
        <dbReference type="Proteomes" id="UP000095751"/>
    </source>
</evidence>
<dbReference type="AlphaFoldDB" id="A0A1E7FWJ9"/>
<keyword evidence="3" id="KW-1185">Reference proteome</keyword>
<dbReference type="InterPro" id="IPR011009">
    <property type="entry name" value="Kinase-like_dom_sf"/>
</dbReference>
<evidence type="ECO:0000259" key="1">
    <source>
        <dbReference type="PROSITE" id="PS50011"/>
    </source>
</evidence>
<dbReference type="EMBL" id="KV784353">
    <property type="protein sequence ID" value="OEU22541.1"/>
    <property type="molecule type" value="Genomic_DNA"/>
</dbReference>